<dbReference type="OrthoDB" id="3474120at2759"/>
<dbReference type="EMBL" id="KZ613945">
    <property type="protein sequence ID" value="PMD40487.1"/>
    <property type="molecule type" value="Genomic_DNA"/>
</dbReference>
<name>A0A2J6RPQ2_HYAVF</name>
<keyword evidence="1" id="KW-0812">Transmembrane</keyword>
<accession>A0A2J6RPQ2</accession>
<keyword evidence="3" id="KW-1185">Reference proteome</keyword>
<reference evidence="2 3" key="1">
    <citation type="submission" date="2016-04" db="EMBL/GenBank/DDBJ databases">
        <title>A degradative enzymes factory behind the ericoid mycorrhizal symbiosis.</title>
        <authorList>
            <consortium name="DOE Joint Genome Institute"/>
            <person name="Martino E."/>
            <person name="Morin E."/>
            <person name="Grelet G."/>
            <person name="Kuo A."/>
            <person name="Kohler A."/>
            <person name="Daghino S."/>
            <person name="Barry K."/>
            <person name="Choi C."/>
            <person name="Cichocki N."/>
            <person name="Clum A."/>
            <person name="Copeland A."/>
            <person name="Hainaut M."/>
            <person name="Haridas S."/>
            <person name="Labutti K."/>
            <person name="Lindquist E."/>
            <person name="Lipzen A."/>
            <person name="Khouja H.-R."/>
            <person name="Murat C."/>
            <person name="Ohm R."/>
            <person name="Olson A."/>
            <person name="Spatafora J."/>
            <person name="Veneault-Fourrey C."/>
            <person name="Henrissat B."/>
            <person name="Grigoriev I."/>
            <person name="Martin F."/>
            <person name="Perotto S."/>
        </authorList>
    </citation>
    <scope>NUCLEOTIDE SEQUENCE [LARGE SCALE GENOMIC DNA]</scope>
    <source>
        <strain evidence="2 3">F</strain>
    </source>
</reference>
<protein>
    <submittedName>
        <fullName evidence="2">Uncharacterized protein</fullName>
    </submittedName>
</protein>
<evidence type="ECO:0000313" key="3">
    <source>
        <dbReference type="Proteomes" id="UP000235786"/>
    </source>
</evidence>
<keyword evidence="1" id="KW-0472">Membrane</keyword>
<gene>
    <name evidence="2" type="ORF">L207DRAFT_511965</name>
</gene>
<evidence type="ECO:0000313" key="2">
    <source>
        <dbReference type="EMBL" id="PMD40487.1"/>
    </source>
</evidence>
<evidence type="ECO:0000256" key="1">
    <source>
        <dbReference type="SAM" id="Phobius"/>
    </source>
</evidence>
<sequence>MLSISDSLALSFGLISTFLAILTVVVTRVNYPARVERGPRYIDPFIAHPQDMMLEEMRLRRWSSIRRNGTNRSRLEE</sequence>
<keyword evidence="1" id="KW-1133">Transmembrane helix</keyword>
<dbReference type="AlphaFoldDB" id="A0A2J6RPQ2"/>
<proteinExistence type="predicted"/>
<feature type="transmembrane region" description="Helical" evidence="1">
    <location>
        <begin position="12"/>
        <end position="31"/>
    </location>
</feature>
<dbReference type="Proteomes" id="UP000235786">
    <property type="component" value="Unassembled WGS sequence"/>
</dbReference>
<organism evidence="2 3">
    <name type="scientific">Hyaloscypha variabilis (strain UAMH 11265 / GT02V1 / F)</name>
    <name type="common">Meliniomyces variabilis</name>
    <dbReference type="NCBI Taxonomy" id="1149755"/>
    <lineage>
        <taxon>Eukaryota</taxon>
        <taxon>Fungi</taxon>
        <taxon>Dikarya</taxon>
        <taxon>Ascomycota</taxon>
        <taxon>Pezizomycotina</taxon>
        <taxon>Leotiomycetes</taxon>
        <taxon>Helotiales</taxon>
        <taxon>Hyaloscyphaceae</taxon>
        <taxon>Hyaloscypha</taxon>
        <taxon>Hyaloscypha variabilis</taxon>
    </lineage>
</organism>